<name>A0A0D0BPA6_9AGAR</name>
<protein>
    <submittedName>
        <fullName evidence="1">Uncharacterized protein</fullName>
    </submittedName>
</protein>
<gene>
    <name evidence="1" type="ORF">GYMLUDRAFT_1012324</name>
</gene>
<proteinExistence type="predicted"/>
<keyword evidence="2" id="KW-1185">Reference proteome</keyword>
<dbReference type="EMBL" id="KN834794">
    <property type="protein sequence ID" value="KIK56906.1"/>
    <property type="molecule type" value="Genomic_DNA"/>
</dbReference>
<sequence>MLRRAHCYVDFRRRARSGDSARIRALCLITDSRTFEGNFAFFLRFLSQNRAPLHLDKLAFIPENHIEPSDDIGLPLFILTTISANIQPKPVAVFNVHTRSRAITLSMQRSWPKIYDWVSFFVQFFVEQNLQAYDELQDDTGLRVLRMALYIFAGLFDQEIIQLEYALSIPGAGELILRIHIYALTPSLEATQAAALIMDGYFKAENVDFSQLYTTTFEQLSQSNLPALIMQTLIDLRLPKEVNFSILHLYLRALAMQSPTPSRLLNSCSTDTRYITSQDLWSLRVMLSPIDIVVETSI</sequence>
<dbReference type="Proteomes" id="UP000053593">
    <property type="component" value="Unassembled WGS sequence"/>
</dbReference>
<evidence type="ECO:0000313" key="2">
    <source>
        <dbReference type="Proteomes" id="UP000053593"/>
    </source>
</evidence>
<dbReference type="AlphaFoldDB" id="A0A0D0BPA6"/>
<reference evidence="1 2" key="1">
    <citation type="submission" date="2014-04" db="EMBL/GenBank/DDBJ databases">
        <title>Evolutionary Origins and Diversification of the Mycorrhizal Mutualists.</title>
        <authorList>
            <consortium name="DOE Joint Genome Institute"/>
            <consortium name="Mycorrhizal Genomics Consortium"/>
            <person name="Kohler A."/>
            <person name="Kuo A."/>
            <person name="Nagy L.G."/>
            <person name="Floudas D."/>
            <person name="Copeland A."/>
            <person name="Barry K.W."/>
            <person name="Cichocki N."/>
            <person name="Veneault-Fourrey C."/>
            <person name="LaButti K."/>
            <person name="Lindquist E.A."/>
            <person name="Lipzen A."/>
            <person name="Lundell T."/>
            <person name="Morin E."/>
            <person name="Murat C."/>
            <person name="Riley R."/>
            <person name="Ohm R."/>
            <person name="Sun H."/>
            <person name="Tunlid A."/>
            <person name="Henrissat B."/>
            <person name="Grigoriev I.V."/>
            <person name="Hibbett D.S."/>
            <person name="Martin F."/>
        </authorList>
    </citation>
    <scope>NUCLEOTIDE SEQUENCE [LARGE SCALE GENOMIC DNA]</scope>
    <source>
        <strain evidence="1 2">FD-317 M1</strain>
    </source>
</reference>
<dbReference type="HOGENOM" id="CLU_934006_0_0_1"/>
<organism evidence="1 2">
    <name type="scientific">Collybiopsis luxurians FD-317 M1</name>
    <dbReference type="NCBI Taxonomy" id="944289"/>
    <lineage>
        <taxon>Eukaryota</taxon>
        <taxon>Fungi</taxon>
        <taxon>Dikarya</taxon>
        <taxon>Basidiomycota</taxon>
        <taxon>Agaricomycotina</taxon>
        <taxon>Agaricomycetes</taxon>
        <taxon>Agaricomycetidae</taxon>
        <taxon>Agaricales</taxon>
        <taxon>Marasmiineae</taxon>
        <taxon>Omphalotaceae</taxon>
        <taxon>Collybiopsis</taxon>
        <taxon>Collybiopsis luxurians</taxon>
    </lineage>
</organism>
<evidence type="ECO:0000313" key="1">
    <source>
        <dbReference type="EMBL" id="KIK56906.1"/>
    </source>
</evidence>
<accession>A0A0D0BPA6</accession>